<evidence type="ECO:0000256" key="6">
    <source>
        <dbReference type="ARBA" id="ARBA00022927"/>
    </source>
</evidence>
<protein>
    <submittedName>
        <fullName evidence="11">Uncharacterized protein</fullName>
    </submittedName>
</protein>
<keyword evidence="12" id="KW-1185">Reference proteome</keyword>
<keyword evidence="5" id="KW-0999">Mitochondrion inner membrane</keyword>
<dbReference type="PANTHER" id="PTHR10485:SF0">
    <property type="entry name" value="AT05822P-RELATED"/>
    <property type="match status" value="1"/>
</dbReference>
<comment type="subcellular location">
    <subcellularLocation>
        <location evidence="1">Mitochondrion inner membrane</location>
        <topology evidence="1">Multi-pass membrane protein</topology>
    </subcellularLocation>
</comment>
<proteinExistence type="inferred from homology"/>
<keyword evidence="10" id="KW-0472">Membrane</keyword>
<dbReference type="Pfam" id="PF02466">
    <property type="entry name" value="Tim17"/>
    <property type="match status" value="1"/>
</dbReference>
<accession>A0AAW2D3C8</accession>
<organism evidence="11 12">
    <name type="scientific">Lithocarpus litseifolius</name>
    <dbReference type="NCBI Taxonomy" id="425828"/>
    <lineage>
        <taxon>Eukaryota</taxon>
        <taxon>Viridiplantae</taxon>
        <taxon>Streptophyta</taxon>
        <taxon>Embryophyta</taxon>
        <taxon>Tracheophyta</taxon>
        <taxon>Spermatophyta</taxon>
        <taxon>Magnoliopsida</taxon>
        <taxon>eudicotyledons</taxon>
        <taxon>Gunneridae</taxon>
        <taxon>Pentapetalae</taxon>
        <taxon>rosids</taxon>
        <taxon>fabids</taxon>
        <taxon>Fagales</taxon>
        <taxon>Fagaceae</taxon>
        <taxon>Lithocarpus</taxon>
    </lineage>
</organism>
<keyword evidence="4" id="KW-0812">Transmembrane</keyword>
<evidence type="ECO:0000256" key="9">
    <source>
        <dbReference type="ARBA" id="ARBA00023128"/>
    </source>
</evidence>
<evidence type="ECO:0000313" key="11">
    <source>
        <dbReference type="EMBL" id="KAL0004814.1"/>
    </source>
</evidence>
<comment type="caution">
    <text evidence="11">The sequence shown here is derived from an EMBL/GenBank/DDBJ whole genome shotgun (WGS) entry which is preliminary data.</text>
</comment>
<dbReference type="PANTHER" id="PTHR10485">
    <property type="entry name" value="MITOCHONDRIAL IMPORT INNER MEMBRANE TRANSLOCASE SUBUNIT TIM-17"/>
    <property type="match status" value="1"/>
</dbReference>
<name>A0AAW2D3C8_9ROSI</name>
<sequence length="99" mass="10299">MGAMGGFAFHFLKGIYNSPSGAQLVGGTQVVHLNAPRVDGSFAVWGGLFFAFDCTMVYLHQKEDPWNSIVASAATGGFLSMLQGLGASACSAVFATVAY</sequence>
<keyword evidence="7" id="KW-1133">Transmembrane helix</keyword>
<comment type="similarity">
    <text evidence="2">Belongs to the Tim17/Tim22/Tim23 family.</text>
</comment>
<evidence type="ECO:0000256" key="4">
    <source>
        <dbReference type="ARBA" id="ARBA00022692"/>
    </source>
</evidence>
<evidence type="ECO:0000256" key="8">
    <source>
        <dbReference type="ARBA" id="ARBA00023010"/>
    </source>
</evidence>
<evidence type="ECO:0000256" key="3">
    <source>
        <dbReference type="ARBA" id="ARBA00022448"/>
    </source>
</evidence>
<keyword evidence="3" id="KW-0813">Transport</keyword>
<gene>
    <name evidence="11" type="ORF">SO802_012375</name>
</gene>
<evidence type="ECO:0000256" key="5">
    <source>
        <dbReference type="ARBA" id="ARBA00022792"/>
    </source>
</evidence>
<keyword evidence="8" id="KW-0811">Translocation</keyword>
<dbReference type="GO" id="GO:0030150">
    <property type="term" value="P:protein import into mitochondrial matrix"/>
    <property type="evidence" value="ECO:0007669"/>
    <property type="project" value="TreeGrafter"/>
</dbReference>
<reference evidence="11 12" key="1">
    <citation type="submission" date="2024-01" db="EMBL/GenBank/DDBJ databases">
        <title>A telomere-to-telomere, gap-free genome of sweet tea (Lithocarpus litseifolius).</title>
        <authorList>
            <person name="Zhou J."/>
        </authorList>
    </citation>
    <scope>NUCLEOTIDE SEQUENCE [LARGE SCALE GENOMIC DNA]</scope>
    <source>
        <strain evidence="11">Zhou-2022a</strain>
        <tissue evidence="11">Leaf</tissue>
    </source>
</reference>
<keyword evidence="9" id="KW-0496">Mitochondrion</keyword>
<dbReference type="Proteomes" id="UP001459277">
    <property type="component" value="Unassembled WGS sequence"/>
</dbReference>
<evidence type="ECO:0000313" key="12">
    <source>
        <dbReference type="Proteomes" id="UP001459277"/>
    </source>
</evidence>
<evidence type="ECO:0000256" key="10">
    <source>
        <dbReference type="ARBA" id="ARBA00023136"/>
    </source>
</evidence>
<dbReference type="AlphaFoldDB" id="A0AAW2D3C8"/>
<evidence type="ECO:0000256" key="1">
    <source>
        <dbReference type="ARBA" id="ARBA00004448"/>
    </source>
</evidence>
<dbReference type="EMBL" id="JAZDWU010000004">
    <property type="protein sequence ID" value="KAL0004814.1"/>
    <property type="molecule type" value="Genomic_DNA"/>
</dbReference>
<dbReference type="GO" id="GO:0008320">
    <property type="term" value="F:protein transmembrane transporter activity"/>
    <property type="evidence" value="ECO:0007669"/>
    <property type="project" value="TreeGrafter"/>
</dbReference>
<keyword evidence="6" id="KW-0653">Protein transport</keyword>
<evidence type="ECO:0000256" key="7">
    <source>
        <dbReference type="ARBA" id="ARBA00022989"/>
    </source>
</evidence>
<dbReference type="GO" id="GO:0005744">
    <property type="term" value="C:TIM23 mitochondrial import inner membrane translocase complex"/>
    <property type="evidence" value="ECO:0007669"/>
    <property type="project" value="TreeGrafter"/>
</dbReference>
<evidence type="ECO:0000256" key="2">
    <source>
        <dbReference type="ARBA" id="ARBA00008444"/>
    </source>
</evidence>